<dbReference type="CDD" id="cd20557">
    <property type="entry name" value="CYCLIN_ScPCL1-like"/>
    <property type="match status" value="1"/>
</dbReference>
<proteinExistence type="predicted"/>
<dbReference type="Proteomes" id="UP000696280">
    <property type="component" value="Unassembled WGS sequence"/>
</dbReference>
<evidence type="ECO:0000256" key="1">
    <source>
        <dbReference type="SAM" id="MobiDB-lite"/>
    </source>
</evidence>
<dbReference type="GO" id="GO:0016538">
    <property type="term" value="F:cyclin-dependent protein serine/threonine kinase regulator activity"/>
    <property type="evidence" value="ECO:0007669"/>
    <property type="project" value="TreeGrafter"/>
</dbReference>
<accession>A0A9N9L114</accession>
<feature type="compositionally biased region" description="Low complexity" evidence="1">
    <location>
        <begin position="366"/>
        <end position="377"/>
    </location>
</feature>
<feature type="region of interest" description="Disordered" evidence="1">
    <location>
        <begin position="122"/>
        <end position="160"/>
    </location>
</feature>
<organism evidence="2 3">
    <name type="scientific">Hymenoscyphus fraxineus</name>
    <dbReference type="NCBI Taxonomy" id="746836"/>
    <lineage>
        <taxon>Eukaryota</taxon>
        <taxon>Fungi</taxon>
        <taxon>Dikarya</taxon>
        <taxon>Ascomycota</taxon>
        <taxon>Pezizomycotina</taxon>
        <taxon>Leotiomycetes</taxon>
        <taxon>Helotiales</taxon>
        <taxon>Helotiaceae</taxon>
        <taxon>Hymenoscyphus</taxon>
    </lineage>
</organism>
<protein>
    <recommendedName>
        <fullName evidence="4">Cyclin-like protein</fullName>
    </recommendedName>
</protein>
<name>A0A9N9L114_9HELO</name>
<reference evidence="2" key="1">
    <citation type="submission" date="2021-07" db="EMBL/GenBank/DDBJ databases">
        <authorList>
            <person name="Durling M."/>
        </authorList>
    </citation>
    <scope>NUCLEOTIDE SEQUENCE</scope>
</reference>
<feature type="compositionally biased region" description="Low complexity" evidence="1">
    <location>
        <begin position="131"/>
        <end position="145"/>
    </location>
</feature>
<dbReference type="GO" id="GO:0019901">
    <property type="term" value="F:protein kinase binding"/>
    <property type="evidence" value="ECO:0007669"/>
    <property type="project" value="InterPro"/>
</dbReference>
<feature type="region of interest" description="Disordered" evidence="1">
    <location>
        <begin position="357"/>
        <end position="561"/>
    </location>
</feature>
<dbReference type="GO" id="GO:0005634">
    <property type="term" value="C:nucleus"/>
    <property type="evidence" value="ECO:0007669"/>
    <property type="project" value="TreeGrafter"/>
</dbReference>
<feature type="compositionally biased region" description="Low complexity" evidence="1">
    <location>
        <begin position="477"/>
        <end position="493"/>
    </location>
</feature>
<dbReference type="EMBL" id="CAJVRL010000070">
    <property type="protein sequence ID" value="CAG8956203.1"/>
    <property type="molecule type" value="Genomic_DNA"/>
</dbReference>
<dbReference type="PANTHER" id="PTHR15615:SF118">
    <property type="entry name" value="CYCLIN, HYPOTHETICAL (EUROFUNG)"/>
    <property type="match status" value="1"/>
</dbReference>
<sequence>MHRTATRPAPLDFPLSSTYPTYSVDKLRTLDHSPSKHTPVYFQAPVKAGLHTPPEDEMGTTYQHPQYNPYASRPDSTYSNSATVTPGSSYGGCSTVRQYAVPHPHSTLNQLSAPTASLLRNENQMSQQSYRRPTSPLSSTRSTTLAPEEEPSPRPSSKNDLILAGLQIPSSINNSGGSLAEFAAQITCLFWFESTETLKKAENVGISSGTINRLRDEALPSSGFRKWVVTILSTTQVTQNVILLALLFIYRLKKINPAVKGRSGSEYRLLTVALMLGNKFLDDNTYTNKTWAEVSGISVTEIHVMEVEFLSNMRYSLLASKEQWQEWQEKLGKFWIYCDEAAKAPVLQISPQAHAALPPALPSPPSSMQNSPPSLNSGYRKWEPEPGASSSNSTGSHYSQQWPANYGATVSTHAPTMPEHDLGSSARKRSYEGNLEQPANKRVTRPTPNGVAASFPSATAPRRNELPRLPVPNLTISTSQPMSSYSNPSSALSQNVPLLPPLSGSRSMASVFPSTPSWPPNLHVLTPTGPPSQHGTPNGNGYSTPSRRTSPRSVQDLLSLGSSPVSGNFPGHNPGHISPSFFLQQRNSPYKPVRHVNTLLYPPPSASMHGYSANVDQMHYQPLGRRNDYRPGVVPEYASQGPYQQWPVLPQPNFHA</sequence>
<dbReference type="GO" id="GO:0000307">
    <property type="term" value="C:cyclin-dependent protein kinase holoenzyme complex"/>
    <property type="evidence" value="ECO:0007669"/>
    <property type="project" value="TreeGrafter"/>
</dbReference>
<keyword evidence="3" id="KW-1185">Reference proteome</keyword>
<evidence type="ECO:0000313" key="3">
    <source>
        <dbReference type="Proteomes" id="UP000696280"/>
    </source>
</evidence>
<dbReference type="InterPro" id="IPR013922">
    <property type="entry name" value="Cyclin_PHO80-like"/>
</dbReference>
<feature type="compositionally biased region" description="Polar residues" evidence="1">
    <location>
        <begin position="531"/>
        <end position="542"/>
    </location>
</feature>
<evidence type="ECO:0000313" key="2">
    <source>
        <dbReference type="EMBL" id="CAG8956203.1"/>
    </source>
</evidence>
<dbReference type="Gene3D" id="1.10.472.10">
    <property type="entry name" value="Cyclin-like"/>
    <property type="match status" value="1"/>
</dbReference>
<dbReference type="AlphaFoldDB" id="A0A9N9L114"/>
<dbReference type="PANTHER" id="PTHR15615">
    <property type="match status" value="1"/>
</dbReference>
<feature type="compositionally biased region" description="Polar residues" evidence="1">
    <location>
        <begin position="388"/>
        <end position="414"/>
    </location>
</feature>
<dbReference type="Pfam" id="PF08613">
    <property type="entry name" value="Cyclin"/>
    <property type="match status" value="1"/>
</dbReference>
<gene>
    <name evidence="2" type="ORF">HYFRA_00003583</name>
</gene>
<feature type="compositionally biased region" description="Polar residues" evidence="1">
    <location>
        <begin position="504"/>
        <end position="515"/>
    </location>
</feature>
<evidence type="ECO:0008006" key="4">
    <source>
        <dbReference type="Google" id="ProtNLM"/>
    </source>
</evidence>
<dbReference type="OrthoDB" id="244495at2759"/>
<comment type="caution">
    <text evidence="2">The sequence shown here is derived from an EMBL/GenBank/DDBJ whole genome shotgun (WGS) entry which is preliminary data.</text>
</comment>
<feature type="compositionally biased region" description="Low complexity" evidence="1">
    <location>
        <begin position="543"/>
        <end position="553"/>
    </location>
</feature>
<feature type="region of interest" description="Disordered" evidence="1">
    <location>
        <begin position="50"/>
        <end position="86"/>
    </location>
</feature>
<feature type="compositionally biased region" description="Polar residues" evidence="1">
    <location>
        <begin position="74"/>
        <end position="86"/>
    </location>
</feature>